<feature type="coiled-coil region" evidence="1">
    <location>
        <begin position="1"/>
        <end position="35"/>
    </location>
</feature>
<evidence type="ECO:0000256" key="1">
    <source>
        <dbReference type="SAM" id="Coils"/>
    </source>
</evidence>
<proteinExistence type="predicted"/>
<evidence type="ECO:0000259" key="2">
    <source>
        <dbReference type="PROSITE" id="PS51372"/>
    </source>
</evidence>
<feature type="domain" description="PRD" evidence="2">
    <location>
        <begin position="12"/>
        <end position="120"/>
    </location>
</feature>
<dbReference type="InterPro" id="IPR011608">
    <property type="entry name" value="PRD"/>
</dbReference>
<sequence length="131" mass="15073">MEVLEILKNRLEIEAEELEEIISEITRIEKNLGQENILLDEQAKVGLYSHMISFIRRLKNNEQVMGIGEEIASQIDKKPIRLAEEIAHPLFERYKVLIDLSEILLIAIHIQAAISDDEENNAEYQTMKGGM</sequence>
<accession>A0A1G5ISV3</accession>
<dbReference type="STRING" id="1120976.SAMN03080606_02498"/>
<dbReference type="AlphaFoldDB" id="A0A1G5ISV3"/>
<keyword evidence="4" id="KW-1185">Reference proteome</keyword>
<dbReference type="GO" id="GO:0006355">
    <property type="term" value="P:regulation of DNA-templated transcription"/>
    <property type="evidence" value="ECO:0007669"/>
    <property type="project" value="InterPro"/>
</dbReference>
<evidence type="ECO:0000313" key="3">
    <source>
        <dbReference type="EMBL" id="SCY79057.1"/>
    </source>
</evidence>
<evidence type="ECO:0000313" key="4">
    <source>
        <dbReference type="Proteomes" id="UP000198636"/>
    </source>
</evidence>
<gene>
    <name evidence="3" type="ORF">SAMN03080606_02498</name>
</gene>
<dbReference type="Gene3D" id="1.10.1790.10">
    <property type="entry name" value="PRD domain"/>
    <property type="match status" value="1"/>
</dbReference>
<dbReference type="Pfam" id="PF00874">
    <property type="entry name" value="PRD"/>
    <property type="match status" value="1"/>
</dbReference>
<dbReference type="InterPro" id="IPR036634">
    <property type="entry name" value="PRD_sf"/>
</dbReference>
<reference evidence="3 4" key="1">
    <citation type="submission" date="2016-10" db="EMBL/GenBank/DDBJ databases">
        <authorList>
            <person name="de Groot N.N."/>
        </authorList>
    </citation>
    <scope>NUCLEOTIDE SEQUENCE [LARGE SCALE GENOMIC DNA]</scope>
    <source>
        <strain evidence="3 4">DSM 18978</strain>
    </source>
</reference>
<dbReference type="PROSITE" id="PS51372">
    <property type="entry name" value="PRD_2"/>
    <property type="match status" value="1"/>
</dbReference>
<dbReference type="SUPFAM" id="SSF63520">
    <property type="entry name" value="PTS-regulatory domain, PRD"/>
    <property type="match status" value="1"/>
</dbReference>
<dbReference type="Proteomes" id="UP000198636">
    <property type="component" value="Unassembled WGS sequence"/>
</dbReference>
<dbReference type="RefSeq" id="WP_176758998.1">
    <property type="nucleotide sequence ID" value="NZ_FMUS01000016.1"/>
</dbReference>
<keyword evidence="1" id="KW-0175">Coiled coil</keyword>
<protein>
    <submittedName>
        <fullName evidence="3">PRD domain protein EF_0829/AHA_3910</fullName>
    </submittedName>
</protein>
<organism evidence="3 4">
    <name type="scientific">Alkaliphilus peptidifermentans DSM 18978</name>
    <dbReference type="NCBI Taxonomy" id="1120976"/>
    <lineage>
        <taxon>Bacteria</taxon>
        <taxon>Bacillati</taxon>
        <taxon>Bacillota</taxon>
        <taxon>Clostridia</taxon>
        <taxon>Peptostreptococcales</taxon>
        <taxon>Natronincolaceae</taxon>
        <taxon>Alkaliphilus</taxon>
    </lineage>
</organism>
<name>A0A1G5ISV3_9FIRM</name>
<dbReference type="EMBL" id="FMUS01000016">
    <property type="protein sequence ID" value="SCY79057.1"/>
    <property type="molecule type" value="Genomic_DNA"/>
</dbReference>